<feature type="compositionally biased region" description="Polar residues" evidence="1">
    <location>
        <begin position="53"/>
        <end position="87"/>
    </location>
</feature>
<proteinExistence type="predicted"/>
<feature type="region of interest" description="Disordered" evidence="1">
    <location>
        <begin position="313"/>
        <end position="335"/>
    </location>
</feature>
<reference evidence="2" key="1">
    <citation type="submission" date="2021-01" db="EMBL/GenBank/DDBJ databases">
        <authorList>
            <person name="Corre E."/>
            <person name="Pelletier E."/>
            <person name="Niang G."/>
            <person name="Scheremetjew M."/>
            <person name="Finn R."/>
            <person name="Kale V."/>
            <person name="Holt S."/>
            <person name="Cochrane G."/>
            <person name="Meng A."/>
            <person name="Brown T."/>
            <person name="Cohen L."/>
        </authorList>
    </citation>
    <scope>NUCLEOTIDE SEQUENCE</scope>
    <source>
        <strain evidence="2">MM31A-1</strain>
    </source>
</reference>
<organism evidence="2">
    <name type="scientific">Chaetoceros debilis</name>
    <dbReference type="NCBI Taxonomy" id="122233"/>
    <lineage>
        <taxon>Eukaryota</taxon>
        <taxon>Sar</taxon>
        <taxon>Stramenopiles</taxon>
        <taxon>Ochrophyta</taxon>
        <taxon>Bacillariophyta</taxon>
        <taxon>Coscinodiscophyceae</taxon>
        <taxon>Chaetocerotophycidae</taxon>
        <taxon>Chaetocerotales</taxon>
        <taxon>Chaetocerotaceae</taxon>
        <taxon>Chaetoceros</taxon>
    </lineage>
</organism>
<dbReference type="EMBL" id="HBIO01013780">
    <property type="protein sequence ID" value="CAE0465824.1"/>
    <property type="molecule type" value="Transcribed_RNA"/>
</dbReference>
<evidence type="ECO:0000256" key="1">
    <source>
        <dbReference type="SAM" id="MobiDB-lite"/>
    </source>
</evidence>
<feature type="region of interest" description="Disordered" evidence="1">
    <location>
        <begin position="53"/>
        <end position="110"/>
    </location>
</feature>
<accession>A0A7S3Q4N2</accession>
<dbReference type="AlphaFoldDB" id="A0A7S3Q4N2"/>
<gene>
    <name evidence="2" type="ORF">CDEB00056_LOCUS10665</name>
</gene>
<name>A0A7S3Q4N2_9STRA</name>
<protein>
    <submittedName>
        <fullName evidence="2">Uncharacterized protein</fullName>
    </submittedName>
</protein>
<evidence type="ECO:0000313" key="2">
    <source>
        <dbReference type="EMBL" id="CAE0465824.1"/>
    </source>
</evidence>
<sequence length="454" mass="49942">MRSNYKKWQNGDLSMPDDRLKRLNDIDFVWQARTIQSTSPLITIAAKQTNLTSSARKPSTTFADGNSGDNSNKKWCSTTQLENSANSEPFLRSHTNDGTEKEDSDSEEEGSICLHMENTLDGIGEEEAILHSDAEELTSAVAAVSARSVSRRHGVILTSLAMADNSEPKIVSTSSIVDPKVIKQIQEPNFYAADDSASSKQLDEINKMFMAELMKSSAFFCMNERDQELLRVVEESNLSREKNQNKLDYVKNSMSKELSDISGIHISPAPSSVVEIVQRYSASMEVSAKAEFIEKRRQLCAMRKILFDRFSTPPLGSQKGSSSKKRKLQLPIRGNGNGYGRVNGCGNGYGIQFGPNSYNTSANSRTNARANVKANQPPPKSPIMAMAYNLPPSSPLPKNMVTVVAVQPPEPQSPYERTQIAASLKSVDRAPIVVSVSSTAAPSDLKEKRHSQQR</sequence>